<keyword evidence="9" id="KW-1185">Reference proteome</keyword>
<evidence type="ECO:0000256" key="6">
    <source>
        <dbReference type="SAM" id="MobiDB-lite"/>
    </source>
</evidence>
<evidence type="ECO:0000256" key="5">
    <source>
        <dbReference type="SAM" id="Coils"/>
    </source>
</evidence>
<feature type="domain" description="BZIP" evidence="7">
    <location>
        <begin position="101"/>
        <end position="164"/>
    </location>
</feature>
<dbReference type="Gene3D" id="1.20.5.170">
    <property type="match status" value="1"/>
</dbReference>
<keyword evidence="3" id="KW-0804">Transcription</keyword>
<name>A0A9N9DTR0_9GLOM</name>
<dbReference type="EMBL" id="CAJVPV010010527">
    <property type="protein sequence ID" value="CAG8652212.1"/>
    <property type="molecule type" value="Genomic_DNA"/>
</dbReference>
<dbReference type="Proteomes" id="UP000789342">
    <property type="component" value="Unassembled WGS sequence"/>
</dbReference>
<gene>
    <name evidence="8" type="ORF">AMORRO_LOCUS10018</name>
</gene>
<accession>A0A9N9DTR0</accession>
<dbReference type="AlphaFoldDB" id="A0A9N9DTR0"/>
<dbReference type="InterPro" id="IPR046347">
    <property type="entry name" value="bZIP_sf"/>
</dbReference>
<dbReference type="GO" id="GO:0003700">
    <property type="term" value="F:DNA-binding transcription factor activity"/>
    <property type="evidence" value="ECO:0007669"/>
    <property type="project" value="InterPro"/>
</dbReference>
<dbReference type="PRINTS" id="PR00041">
    <property type="entry name" value="LEUZIPPRCREB"/>
</dbReference>
<evidence type="ECO:0000256" key="3">
    <source>
        <dbReference type="ARBA" id="ARBA00023163"/>
    </source>
</evidence>
<sequence length="191" mass="21939">MNQSPRGQSFQKTDKPSINNDIDVNSIAFFNAPMHFQMSTEISKILPPPTNNQMLHLPTPKIPNLNIANPSINQQLSAPNVNYSPSGRGNVTKSRQITSHDPKREMRLERNRVAAKECRERKKAYVLNLEQKATQMQQENAALRKKVYDLKEQLEWAESKVAEKDQLESMVQKLKIKIMNMERENEGIGRI</sequence>
<keyword evidence="2" id="KW-0805">Transcription regulation</keyword>
<dbReference type="GO" id="GO:0005634">
    <property type="term" value="C:nucleus"/>
    <property type="evidence" value="ECO:0007669"/>
    <property type="project" value="UniProtKB-SubCell"/>
</dbReference>
<comment type="subcellular location">
    <subcellularLocation>
        <location evidence="1">Nucleus</location>
    </subcellularLocation>
</comment>
<protein>
    <submittedName>
        <fullName evidence="8">5886_t:CDS:1</fullName>
    </submittedName>
</protein>
<evidence type="ECO:0000313" key="8">
    <source>
        <dbReference type="EMBL" id="CAG8652212.1"/>
    </source>
</evidence>
<dbReference type="PROSITE" id="PS00036">
    <property type="entry name" value="BZIP_BASIC"/>
    <property type="match status" value="1"/>
</dbReference>
<organism evidence="8 9">
    <name type="scientific">Acaulospora morrowiae</name>
    <dbReference type="NCBI Taxonomy" id="94023"/>
    <lineage>
        <taxon>Eukaryota</taxon>
        <taxon>Fungi</taxon>
        <taxon>Fungi incertae sedis</taxon>
        <taxon>Mucoromycota</taxon>
        <taxon>Glomeromycotina</taxon>
        <taxon>Glomeromycetes</taxon>
        <taxon>Diversisporales</taxon>
        <taxon>Acaulosporaceae</taxon>
        <taxon>Acaulospora</taxon>
    </lineage>
</organism>
<evidence type="ECO:0000256" key="2">
    <source>
        <dbReference type="ARBA" id="ARBA00023015"/>
    </source>
</evidence>
<evidence type="ECO:0000313" key="9">
    <source>
        <dbReference type="Proteomes" id="UP000789342"/>
    </source>
</evidence>
<dbReference type="CDD" id="cd14690">
    <property type="entry name" value="bZIP_CREB1"/>
    <property type="match status" value="1"/>
</dbReference>
<dbReference type="OrthoDB" id="295274at2759"/>
<dbReference type="SUPFAM" id="SSF57959">
    <property type="entry name" value="Leucine zipper domain"/>
    <property type="match status" value="1"/>
</dbReference>
<proteinExistence type="predicted"/>
<dbReference type="PANTHER" id="PTHR19304">
    <property type="entry name" value="CYCLIC-AMP RESPONSE ELEMENT BINDING PROTEIN"/>
    <property type="match status" value="1"/>
</dbReference>
<feature type="region of interest" description="Disordered" evidence="6">
    <location>
        <begin position="78"/>
        <end position="102"/>
    </location>
</feature>
<keyword evidence="5" id="KW-0175">Coiled coil</keyword>
<evidence type="ECO:0000256" key="4">
    <source>
        <dbReference type="ARBA" id="ARBA00023242"/>
    </source>
</evidence>
<evidence type="ECO:0000256" key="1">
    <source>
        <dbReference type="ARBA" id="ARBA00004123"/>
    </source>
</evidence>
<reference evidence="8" key="1">
    <citation type="submission" date="2021-06" db="EMBL/GenBank/DDBJ databases">
        <authorList>
            <person name="Kallberg Y."/>
            <person name="Tangrot J."/>
            <person name="Rosling A."/>
        </authorList>
    </citation>
    <scope>NUCLEOTIDE SEQUENCE</scope>
    <source>
        <strain evidence="8">CL551</strain>
    </source>
</reference>
<comment type="caution">
    <text evidence="8">The sequence shown here is derived from an EMBL/GenBank/DDBJ whole genome shotgun (WGS) entry which is preliminary data.</text>
</comment>
<keyword evidence="4" id="KW-0539">Nucleus</keyword>
<dbReference type="PROSITE" id="PS50217">
    <property type="entry name" value="BZIP"/>
    <property type="match status" value="1"/>
</dbReference>
<evidence type="ECO:0000259" key="7">
    <source>
        <dbReference type="PROSITE" id="PS50217"/>
    </source>
</evidence>
<dbReference type="Pfam" id="PF00170">
    <property type="entry name" value="bZIP_1"/>
    <property type="match status" value="1"/>
</dbReference>
<feature type="compositionally biased region" description="Polar residues" evidence="6">
    <location>
        <begin position="78"/>
        <end position="97"/>
    </location>
</feature>
<feature type="coiled-coil region" evidence="5">
    <location>
        <begin position="119"/>
        <end position="184"/>
    </location>
</feature>
<dbReference type="InterPro" id="IPR004827">
    <property type="entry name" value="bZIP"/>
</dbReference>
<dbReference type="SMART" id="SM00338">
    <property type="entry name" value="BRLZ"/>
    <property type="match status" value="1"/>
</dbReference>
<dbReference type="InterPro" id="IPR051027">
    <property type="entry name" value="bZIP_transcription_factors"/>
</dbReference>